<dbReference type="InterPro" id="IPR036388">
    <property type="entry name" value="WH-like_DNA-bd_sf"/>
</dbReference>
<gene>
    <name evidence="1" type="primary">scpB</name>
    <name evidence="2" type="ORF">AYR53_08865</name>
</gene>
<comment type="function">
    <text evidence="1">Participates in chromosomal partition during cell division. May act via the formation of a condensin-like complex containing Smc and ScpA that pull DNA away from mid-cell into both cell halves.</text>
</comment>
<dbReference type="GeneID" id="42982368"/>
<dbReference type="GO" id="GO:0051301">
    <property type="term" value="P:cell division"/>
    <property type="evidence" value="ECO:0007669"/>
    <property type="project" value="UniProtKB-KW"/>
</dbReference>
<organism evidence="2 3">
    <name type="scientific">Loigolactobacillus backii</name>
    <dbReference type="NCBI Taxonomy" id="375175"/>
    <lineage>
        <taxon>Bacteria</taxon>
        <taxon>Bacillati</taxon>
        <taxon>Bacillota</taxon>
        <taxon>Bacilli</taxon>
        <taxon>Lactobacillales</taxon>
        <taxon>Lactobacillaceae</taxon>
        <taxon>Loigolactobacillus</taxon>
    </lineage>
</organism>
<dbReference type="HAMAP" id="MF_01804">
    <property type="entry name" value="ScpB"/>
    <property type="match status" value="1"/>
</dbReference>
<dbReference type="OrthoDB" id="9806226at2"/>
<dbReference type="GO" id="GO:0051304">
    <property type="term" value="P:chromosome separation"/>
    <property type="evidence" value="ECO:0007669"/>
    <property type="project" value="InterPro"/>
</dbReference>
<accession>A0A192H3Q1</accession>
<keyword evidence="3" id="KW-1185">Reference proteome</keyword>
<dbReference type="STRING" id="375175.AYR53_08865"/>
<keyword evidence="1" id="KW-0963">Cytoplasm</keyword>
<keyword evidence="1" id="KW-0131">Cell cycle</keyword>
<dbReference type="EMBL" id="CP014873">
    <property type="protein sequence ID" value="ANK62857.1"/>
    <property type="molecule type" value="Genomic_DNA"/>
</dbReference>
<proteinExistence type="inferred from homology"/>
<dbReference type="GO" id="GO:0006260">
    <property type="term" value="P:DNA replication"/>
    <property type="evidence" value="ECO:0007669"/>
    <property type="project" value="UniProtKB-UniRule"/>
</dbReference>
<evidence type="ECO:0000256" key="1">
    <source>
        <dbReference type="HAMAP-Rule" id="MF_01804"/>
    </source>
</evidence>
<evidence type="ECO:0000313" key="2">
    <source>
        <dbReference type="EMBL" id="ANK62857.1"/>
    </source>
</evidence>
<comment type="subcellular location">
    <subcellularLocation>
        <location evidence="1">Cytoplasm</location>
    </subcellularLocation>
    <text evidence="1">Associated with two foci at the outer edges of the nucleoid region in young cells, and at four foci within both cell halves in older cells.</text>
</comment>
<dbReference type="AlphaFoldDB" id="A0A192H3Q1"/>
<dbReference type="SUPFAM" id="SSF46785">
    <property type="entry name" value="Winged helix' DNA-binding domain"/>
    <property type="match status" value="2"/>
</dbReference>
<dbReference type="KEGG" id="lbt:AYR52_04520"/>
<dbReference type="PANTHER" id="PTHR34298">
    <property type="entry name" value="SEGREGATION AND CONDENSATION PROTEIN B"/>
    <property type="match status" value="1"/>
</dbReference>
<dbReference type="PIRSF" id="PIRSF019345">
    <property type="entry name" value="ScpB"/>
    <property type="match status" value="1"/>
</dbReference>
<evidence type="ECO:0000313" key="3">
    <source>
        <dbReference type="Proteomes" id="UP000078582"/>
    </source>
</evidence>
<dbReference type="PANTHER" id="PTHR34298:SF2">
    <property type="entry name" value="SEGREGATION AND CONDENSATION PROTEIN B"/>
    <property type="match status" value="1"/>
</dbReference>
<dbReference type="InterPro" id="IPR036390">
    <property type="entry name" value="WH_DNA-bd_sf"/>
</dbReference>
<reference evidence="2 3" key="1">
    <citation type="submission" date="2016-03" db="EMBL/GenBank/DDBJ databases">
        <title>Pediococcus and Lactobacillus from brewery environment - whole genome sequencing and assembly.</title>
        <authorList>
            <person name="Behr J."/>
            <person name="Geissler A.J."/>
            <person name="Vogel R.F."/>
        </authorList>
    </citation>
    <scope>NUCLEOTIDE SEQUENCE [LARGE SCALE GENOMIC DNA]</scope>
    <source>
        <strain evidence="2 3">TMW 1.1989</strain>
    </source>
</reference>
<dbReference type="Pfam" id="PF04079">
    <property type="entry name" value="SMC_ScpB"/>
    <property type="match status" value="1"/>
</dbReference>
<dbReference type="InterPro" id="IPR005234">
    <property type="entry name" value="ScpB_csome_segregation"/>
</dbReference>
<dbReference type="Gene3D" id="1.10.10.10">
    <property type="entry name" value="Winged helix-like DNA-binding domain superfamily/Winged helix DNA-binding domain"/>
    <property type="match status" value="2"/>
</dbReference>
<keyword evidence="1" id="KW-0159">Chromosome partition</keyword>
<dbReference type="Proteomes" id="UP000078582">
    <property type="component" value="Chromosome"/>
</dbReference>
<keyword evidence="1" id="KW-0132">Cell division</keyword>
<dbReference type="GO" id="GO:0005737">
    <property type="term" value="C:cytoplasm"/>
    <property type="evidence" value="ECO:0007669"/>
    <property type="project" value="UniProtKB-SubCell"/>
</dbReference>
<comment type="subunit">
    <text evidence="1">Homodimer. Homodimerization may be required to stabilize the binding of ScpA to the Smc head domains. Component of a cohesin-like complex composed of ScpA, ScpB and the Smc homodimer, in which ScpA and ScpB bind to the head domain of Smc. The presence of the three proteins is required for the association of the complex with DNA.</text>
</comment>
<dbReference type="NCBIfam" id="TIGR00281">
    <property type="entry name" value="SMC-Scp complex subunit ScpB"/>
    <property type="match status" value="1"/>
</dbReference>
<comment type="similarity">
    <text evidence="1">Belongs to the ScpB family.</text>
</comment>
<protein>
    <recommendedName>
        <fullName evidence="1">Segregation and condensation protein B</fullName>
    </recommendedName>
</protein>
<sequence>MNLTATLESLLFVAGDEGITLDQLDELLTEGRTTIMRALQQFESDLKADHHRGLTLFQFGDHYKLVTKKAYAEIIKHYYEIPLTTNLSQASLETLAIIAYKQPITRVEIDEIRGVQSSGALQRLSLRRLIEEKGRKNAPGRPILYVTSPFFLDYFGLKQLNELPPLTQEKATTTELETADTADLFKAFEAQLKDKEEK</sequence>
<name>A0A192H3Q1_9LACO</name>
<dbReference type="RefSeq" id="WP_068224421.1">
    <property type="nucleotide sequence ID" value="NZ_CP014623.1"/>
</dbReference>